<keyword evidence="2" id="KW-1185">Reference proteome</keyword>
<dbReference type="AlphaFoldDB" id="T0HKP3"/>
<protein>
    <submittedName>
        <fullName evidence="1">Uncharacterized protein</fullName>
    </submittedName>
</protein>
<comment type="caution">
    <text evidence="1">The sequence shown here is derived from an EMBL/GenBank/DDBJ whole genome shotgun (WGS) entry which is preliminary data.</text>
</comment>
<sequence>MSAIHAIELYLNALLLFMGQETSRIRGLQHNLAARSEMAIANGLQLRKRTAAHLSAMAGNREYLVTRYGPEMTATISQINRLTATLDEVANKVSAMMAVPNRTRA</sequence>
<dbReference type="EMBL" id="ATHO01000175">
    <property type="protein sequence ID" value="EQA98168.1"/>
    <property type="molecule type" value="Genomic_DNA"/>
</dbReference>
<accession>T0HKP3</accession>
<evidence type="ECO:0000313" key="2">
    <source>
        <dbReference type="Proteomes" id="UP000015525"/>
    </source>
</evidence>
<organism evidence="1 2">
    <name type="scientific">Sphingobium quisquiliarum P25</name>
    <dbReference type="NCBI Taxonomy" id="1329909"/>
    <lineage>
        <taxon>Bacteria</taxon>
        <taxon>Pseudomonadati</taxon>
        <taxon>Pseudomonadota</taxon>
        <taxon>Alphaproteobacteria</taxon>
        <taxon>Sphingomonadales</taxon>
        <taxon>Sphingomonadaceae</taxon>
        <taxon>Sphingobium</taxon>
    </lineage>
</organism>
<evidence type="ECO:0000313" key="1">
    <source>
        <dbReference type="EMBL" id="EQA98168.1"/>
    </source>
</evidence>
<name>T0HKP3_9SPHN</name>
<reference evidence="1 2" key="1">
    <citation type="journal article" date="2013" name="Genome Announc.">
        <title>Draft Genome Sequence of Sphingobium quisquiliarum Strain P25T, a Novel Hexachlorocyclohexane (HCH)-Degrading Bacterium Isolated from an HCH Dumpsite.</title>
        <authorList>
            <person name="Kumar Singh A."/>
            <person name="Sangwan N."/>
            <person name="Sharma A."/>
            <person name="Gupta V."/>
            <person name="Khurana J.P."/>
            <person name="Lal R."/>
        </authorList>
    </citation>
    <scope>NUCLEOTIDE SEQUENCE [LARGE SCALE GENOMIC DNA]</scope>
    <source>
        <strain evidence="1 2">P25</strain>
    </source>
</reference>
<proteinExistence type="predicted"/>
<gene>
    <name evidence="1" type="ORF">L288_20610</name>
</gene>
<dbReference type="Proteomes" id="UP000015525">
    <property type="component" value="Unassembled WGS sequence"/>
</dbReference>